<feature type="region of interest" description="Disordered" evidence="1">
    <location>
        <begin position="126"/>
        <end position="160"/>
    </location>
</feature>
<protein>
    <recommendedName>
        <fullName evidence="4">DUF222 domain-containing protein</fullName>
    </recommendedName>
</protein>
<comment type="caution">
    <text evidence="2">The sequence shown here is derived from an EMBL/GenBank/DDBJ whole genome shotgun (WGS) entry which is preliminary data.</text>
</comment>
<dbReference type="AlphaFoldDB" id="A0AAW5S7D8"/>
<dbReference type="Proteomes" id="UP001207588">
    <property type="component" value="Unassembled WGS sequence"/>
</dbReference>
<evidence type="ECO:0008006" key="4">
    <source>
        <dbReference type="Google" id="ProtNLM"/>
    </source>
</evidence>
<dbReference type="RefSeq" id="WP_019732027.1">
    <property type="nucleotide sequence ID" value="NZ_JACKTG010000053.1"/>
</dbReference>
<evidence type="ECO:0000256" key="1">
    <source>
        <dbReference type="SAM" id="MobiDB-lite"/>
    </source>
</evidence>
<accession>A0AAW5S7D8</accession>
<feature type="region of interest" description="Disordered" evidence="1">
    <location>
        <begin position="201"/>
        <end position="221"/>
    </location>
</feature>
<name>A0AAW5S7D8_MYCBC</name>
<evidence type="ECO:0000313" key="3">
    <source>
        <dbReference type="Proteomes" id="UP001207588"/>
    </source>
</evidence>
<reference evidence="2" key="2">
    <citation type="journal article" date="2022" name="BMC Genomics">
        <title>Comparative genome analysis of mycobacteria focusing on tRNA and non-coding RNA.</title>
        <authorList>
            <person name="Behra P.R.K."/>
            <person name="Pettersson B.M.F."/>
            <person name="Ramesh M."/>
            <person name="Das S."/>
            <person name="Dasgupta S."/>
            <person name="Kirsebom L.A."/>
        </authorList>
    </citation>
    <scope>NUCLEOTIDE SEQUENCE</scope>
    <source>
        <strain evidence="2">DSM 45439</strain>
    </source>
</reference>
<reference evidence="2" key="1">
    <citation type="submission" date="2020-07" db="EMBL/GenBank/DDBJ databases">
        <authorList>
            <person name="Pettersson B.M.F."/>
            <person name="Behra P.R.K."/>
            <person name="Ramesh M."/>
            <person name="Das S."/>
            <person name="Dasgupta S."/>
            <person name="Kirsebom L.A."/>
        </authorList>
    </citation>
    <scope>NUCLEOTIDE SEQUENCE</scope>
    <source>
        <strain evidence="2">DSM 45439</strain>
    </source>
</reference>
<feature type="compositionally biased region" description="Polar residues" evidence="1">
    <location>
        <begin position="139"/>
        <end position="153"/>
    </location>
</feature>
<gene>
    <name evidence="2" type="ORF">H7I91_17980</name>
</gene>
<feature type="compositionally biased region" description="Low complexity" evidence="1">
    <location>
        <begin position="201"/>
        <end position="212"/>
    </location>
</feature>
<organism evidence="2 3">
    <name type="scientific">Mycobacterium bouchedurhonense</name>
    <dbReference type="NCBI Taxonomy" id="701041"/>
    <lineage>
        <taxon>Bacteria</taxon>
        <taxon>Bacillati</taxon>
        <taxon>Actinomycetota</taxon>
        <taxon>Actinomycetes</taxon>
        <taxon>Mycobacteriales</taxon>
        <taxon>Mycobacteriaceae</taxon>
        <taxon>Mycobacterium</taxon>
        <taxon>Mycobacterium avium complex (MAC)</taxon>
    </lineage>
</organism>
<sequence length="242" mass="26149">MADKIVRVPRAEIVRLLGLSPDVDDVTLQREMDSALARIRTDKAAAAVSAAEQRARAEDRRIVIAAYNEGKITQSRIDFWCSAMQRDRAGNRAVLASLAPGLPPAEKLPVDPDVEHVHGKVLTRLGIAPRPATARPQAVTASSQPPSPNSTMRDSLGLPIPGVPAPVRLVHGKDPATWTRQERDDAVLYALGGRFAAAAAARGIPRPPGSAGYYQPSPNDVSYYDEAAQEWRPNPNYQPRGD</sequence>
<evidence type="ECO:0000313" key="2">
    <source>
        <dbReference type="EMBL" id="MCV6991144.1"/>
    </source>
</evidence>
<dbReference type="EMBL" id="JACKTG010000053">
    <property type="protein sequence ID" value="MCV6991144.1"/>
    <property type="molecule type" value="Genomic_DNA"/>
</dbReference>
<proteinExistence type="predicted"/>